<dbReference type="STRING" id="1122244.GCA_000426885_01389"/>
<dbReference type="AlphaFoldDB" id="A0A378QZQ2"/>
<organism evidence="1 2">
    <name type="scientific">Moraxella caprae</name>
    <dbReference type="NCBI Taxonomy" id="90240"/>
    <lineage>
        <taxon>Bacteria</taxon>
        <taxon>Pseudomonadati</taxon>
        <taxon>Pseudomonadota</taxon>
        <taxon>Gammaproteobacteria</taxon>
        <taxon>Moraxellales</taxon>
        <taxon>Moraxellaceae</taxon>
        <taxon>Moraxella</taxon>
    </lineage>
</organism>
<evidence type="ECO:0000313" key="1">
    <source>
        <dbReference type="EMBL" id="STZ07917.1"/>
    </source>
</evidence>
<dbReference type="EMBL" id="UGQB01000004">
    <property type="protein sequence ID" value="STZ07917.1"/>
    <property type="molecule type" value="Genomic_DNA"/>
</dbReference>
<name>A0A378QZQ2_9GAMM</name>
<proteinExistence type="predicted"/>
<dbReference type="Proteomes" id="UP000254065">
    <property type="component" value="Unassembled WGS sequence"/>
</dbReference>
<accession>A0A378QZQ2</accession>
<protein>
    <submittedName>
        <fullName evidence="1">Uncharacterized protein</fullName>
    </submittedName>
</protein>
<dbReference type="RefSeq" id="WP_029102982.1">
    <property type="nucleotide sequence ID" value="NZ_UGQB01000004.1"/>
</dbReference>
<gene>
    <name evidence="1" type="ORF">NCTC12877_00897</name>
</gene>
<reference evidence="1 2" key="1">
    <citation type="submission" date="2018-06" db="EMBL/GenBank/DDBJ databases">
        <authorList>
            <consortium name="Pathogen Informatics"/>
            <person name="Doyle S."/>
        </authorList>
    </citation>
    <scope>NUCLEOTIDE SEQUENCE [LARGE SCALE GENOMIC DNA]</scope>
    <source>
        <strain evidence="1 2">NCTC12877</strain>
    </source>
</reference>
<evidence type="ECO:0000313" key="2">
    <source>
        <dbReference type="Proteomes" id="UP000254065"/>
    </source>
</evidence>
<sequence length="228" mass="26897">MAKIANCPAIDENNIRYRSHGNFVEASYSTHNQTNTIHPKPIENKQILWHTKSLENDKVLDPHLEADVQFNIACVQYTTDKHIIATDKRNRRFILDKQTGKLLQTQIYELLYNLRVNEIPIYHQNDIAKLEHLGDYLFALKRIDYINQSSLAIYKNDMPDNYDVVLNMPNNAFYLLAKQTLKDTLNLLKDFEKDKTINTEHWVKMTAEQMTDWHHKTYIQPKLLQRAN</sequence>
<keyword evidence="2" id="KW-1185">Reference proteome</keyword>